<evidence type="ECO:0000313" key="2">
    <source>
        <dbReference type="Proteomes" id="UP001189429"/>
    </source>
</evidence>
<keyword evidence="2" id="KW-1185">Reference proteome</keyword>
<protein>
    <submittedName>
        <fullName evidence="1">Uncharacterized protein</fullName>
    </submittedName>
</protein>
<proteinExistence type="predicted"/>
<dbReference type="Proteomes" id="UP001189429">
    <property type="component" value="Unassembled WGS sequence"/>
</dbReference>
<name>A0ABN9QGJ3_9DINO</name>
<gene>
    <name evidence="1" type="ORF">PCOR1329_LOCUS11724</name>
</gene>
<sequence length="198" mass="21228">MMKGEDLPDLPLAMRRARRVLAPAGAAALPPHAVRLEGPWGRRLLLLPVLHGRLAGPGQSAEEAARAIRALAPRQVLVELCARRYAEAQACAVLGLPPRPPPRLDILGNIDGGLLGHEMAPVLAAAREVGAAVTPVDRPRAATRGRVAHRLWHPRLLQGLLNYGGLSMRLRRGGAPVDSEETWASRAGRSTAPLRTRC</sequence>
<organism evidence="1 2">
    <name type="scientific">Prorocentrum cordatum</name>
    <dbReference type="NCBI Taxonomy" id="2364126"/>
    <lineage>
        <taxon>Eukaryota</taxon>
        <taxon>Sar</taxon>
        <taxon>Alveolata</taxon>
        <taxon>Dinophyceae</taxon>
        <taxon>Prorocentrales</taxon>
        <taxon>Prorocentraceae</taxon>
        <taxon>Prorocentrum</taxon>
    </lineage>
</organism>
<evidence type="ECO:0000313" key="1">
    <source>
        <dbReference type="EMBL" id="CAK0805106.1"/>
    </source>
</evidence>
<comment type="caution">
    <text evidence="1">The sequence shown here is derived from an EMBL/GenBank/DDBJ whole genome shotgun (WGS) entry which is preliminary data.</text>
</comment>
<accession>A0ABN9QGJ3</accession>
<reference evidence="1" key="1">
    <citation type="submission" date="2023-10" db="EMBL/GenBank/DDBJ databases">
        <authorList>
            <person name="Chen Y."/>
            <person name="Shah S."/>
            <person name="Dougan E. K."/>
            <person name="Thang M."/>
            <person name="Chan C."/>
        </authorList>
    </citation>
    <scope>NUCLEOTIDE SEQUENCE [LARGE SCALE GENOMIC DNA]</scope>
</reference>
<dbReference type="EMBL" id="CAUYUJ010003381">
    <property type="protein sequence ID" value="CAK0805106.1"/>
    <property type="molecule type" value="Genomic_DNA"/>
</dbReference>